<dbReference type="GO" id="GO:0070819">
    <property type="term" value="F:menaquinone-dependent protoporphyrinogen oxidase activity"/>
    <property type="evidence" value="ECO:0007669"/>
    <property type="project" value="TreeGrafter"/>
</dbReference>
<dbReference type="PROSITE" id="PS00201">
    <property type="entry name" value="FLAVODOXIN"/>
    <property type="match status" value="1"/>
</dbReference>
<dbReference type="InterPro" id="IPR029039">
    <property type="entry name" value="Flavoprotein-like_sf"/>
</dbReference>
<accession>R2QE10</accession>
<gene>
    <name evidence="2" type="ORF">UAU_01634</name>
</gene>
<feature type="domain" description="Flavodoxin-like" evidence="1">
    <location>
        <begin position="4"/>
        <end position="178"/>
    </location>
</feature>
<comment type="caution">
    <text evidence="2">The sequence shown here is derived from an EMBL/GenBank/DDBJ whole genome shotgun (WGS) entry which is preliminary data.</text>
</comment>
<dbReference type="GO" id="GO:0006783">
    <property type="term" value="P:heme biosynthetic process"/>
    <property type="evidence" value="ECO:0007669"/>
    <property type="project" value="TreeGrafter"/>
</dbReference>
<dbReference type="OrthoDB" id="2146857at2"/>
<dbReference type="Pfam" id="PF12724">
    <property type="entry name" value="Flavodoxin_5"/>
    <property type="match status" value="1"/>
</dbReference>
<dbReference type="Gene3D" id="3.40.50.360">
    <property type="match status" value="1"/>
</dbReference>
<dbReference type="PROSITE" id="PS50902">
    <property type="entry name" value="FLAVODOXIN_LIKE"/>
    <property type="match status" value="1"/>
</dbReference>
<organism evidence="2 3">
    <name type="scientific">Enterococcus pallens ATCC BAA-351</name>
    <dbReference type="NCBI Taxonomy" id="1158607"/>
    <lineage>
        <taxon>Bacteria</taxon>
        <taxon>Bacillati</taxon>
        <taxon>Bacillota</taxon>
        <taxon>Bacilli</taxon>
        <taxon>Lactobacillales</taxon>
        <taxon>Enterococcaceae</taxon>
        <taxon>Enterococcus</taxon>
    </lineage>
</organism>
<dbReference type="GO" id="GO:0016651">
    <property type="term" value="F:oxidoreductase activity, acting on NAD(P)H"/>
    <property type="evidence" value="ECO:0007669"/>
    <property type="project" value="UniProtKB-ARBA"/>
</dbReference>
<dbReference type="SUPFAM" id="SSF52218">
    <property type="entry name" value="Flavoproteins"/>
    <property type="match status" value="1"/>
</dbReference>
<evidence type="ECO:0000313" key="2">
    <source>
        <dbReference type="EMBL" id="EOH94712.1"/>
    </source>
</evidence>
<dbReference type="AlphaFoldDB" id="R2QE10"/>
<reference evidence="2 3" key="1">
    <citation type="submission" date="2013-02" db="EMBL/GenBank/DDBJ databases">
        <title>The Genome Sequence of Enterococcus pallens BAA-351.</title>
        <authorList>
            <consortium name="The Broad Institute Genome Sequencing Platform"/>
            <consortium name="The Broad Institute Genome Sequencing Center for Infectious Disease"/>
            <person name="Earl A.M."/>
            <person name="Gilmore M.S."/>
            <person name="Lebreton F."/>
            <person name="Walker B."/>
            <person name="Young S.K."/>
            <person name="Zeng Q."/>
            <person name="Gargeya S."/>
            <person name="Fitzgerald M."/>
            <person name="Haas B."/>
            <person name="Abouelleil A."/>
            <person name="Alvarado L."/>
            <person name="Arachchi H.M."/>
            <person name="Berlin A.M."/>
            <person name="Chapman S.B."/>
            <person name="Dewar J."/>
            <person name="Goldberg J."/>
            <person name="Griggs A."/>
            <person name="Gujja S."/>
            <person name="Hansen M."/>
            <person name="Howarth C."/>
            <person name="Imamovic A."/>
            <person name="Larimer J."/>
            <person name="McCowan C."/>
            <person name="Murphy C."/>
            <person name="Neiman D."/>
            <person name="Pearson M."/>
            <person name="Priest M."/>
            <person name="Roberts A."/>
            <person name="Saif S."/>
            <person name="Shea T."/>
            <person name="Sisk P."/>
            <person name="Sykes S."/>
            <person name="Wortman J."/>
            <person name="Nusbaum C."/>
            <person name="Birren B."/>
        </authorList>
    </citation>
    <scope>NUCLEOTIDE SEQUENCE [LARGE SCALE GENOMIC DNA]</scope>
    <source>
        <strain evidence="2 3">ATCC BAA-351</strain>
    </source>
</reference>
<protein>
    <recommendedName>
        <fullName evidence="1">Flavodoxin-like domain-containing protein</fullName>
    </recommendedName>
</protein>
<dbReference type="InterPro" id="IPR008254">
    <property type="entry name" value="Flavodoxin/NO_synth"/>
</dbReference>
<proteinExistence type="predicted"/>
<evidence type="ECO:0000259" key="1">
    <source>
        <dbReference type="PROSITE" id="PS50902"/>
    </source>
</evidence>
<dbReference type="InterPro" id="IPR052200">
    <property type="entry name" value="Protoporphyrinogen_IX_DH"/>
</dbReference>
<dbReference type="PANTHER" id="PTHR38030">
    <property type="entry name" value="PROTOPORPHYRINOGEN IX DEHYDROGENASE [MENAQUINONE]"/>
    <property type="match status" value="1"/>
</dbReference>
<keyword evidence="3" id="KW-1185">Reference proteome</keyword>
<dbReference type="InterPro" id="IPR026816">
    <property type="entry name" value="Flavodoxin_dom"/>
</dbReference>
<dbReference type="GO" id="GO:0010181">
    <property type="term" value="F:FMN binding"/>
    <property type="evidence" value="ECO:0007669"/>
    <property type="project" value="InterPro"/>
</dbReference>
<dbReference type="Proteomes" id="UP000013782">
    <property type="component" value="Unassembled WGS sequence"/>
</dbReference>
<dbReference type="PANTHER" id="PTHR38030:SF2">
    <property type="entry name" value="PROTOPORPHYRINOGEN IX DEHYDROGENASE [QUINONE]"/>
    <property type="match status" value="1"/>
</dbReference>
<dbReference type="GO" id="GO:0009055">
    <property type="term" value="F:electron transfer activity"/>
    <property type="evidence" value="ECO:0007669"/>
    <property type="project" value="InterPro"/>
</dbReference>
<dbReference type="HOGENOM" id="CLU_108839_0_0_9"/>
<dbReference type="InterPro" id="IPR001226">
    <property type="entry name" value="Flavodoxin_CS"/>
</dbReference>
<dbReference type="EMBL" id="AJAQ01000014">
    <property type="protein sequence ID" value="EOH94712.1"/>
    <property type="molecule type" value="Genomic_DNA"/>
</dbReference>
<dbReference type="eggNOG" id="COG0716">
    <property type="taxonomic scope" value="Bacteria"/>
</dbReference>
<sequence length="178" mass="20226">MEKVAVIYGSQYGTTQKYAQWIAESLQAPLLEAAKTKQEQLQDYEWLIFGGGLYASGIKGFKLLKEHSGEKLILFTVGLADPKVTDYSSILSHNLSSEQLQHTKIFHLRGGIDYGRLSKTHRLMMAFKKKEVEKKMSTAPNEEDREFLATYNQQVDFTSRETIAPLIDYVKKELEADG</sequence>
<dbReference type="STRING" id="160454.RV10_GL001716"/>
<evidence type="ECO:0000313" key="3">
    <source>
        <dbReference type="Proteomes" id="UP000013782"/>
    </source>
</evidence>
<dbReference type="PATRIC" id="fig|1158607.3.peg.1603"/>
<dbReference type="RefSeq" id="WP_010756640.1">
    <property type="nucleotide sequence ID" value="NZ_ASWD01000006.1"/>
</dbReference>
<name>R2QE10_9ENTE</name>